<dbReference type="Pfam" id="PF07963">
    <property type="entry name" value="N_methyl"/>
    <property type="match status" value="1"/>
</dbReference>
<evidence type="ECO:0000259" key="2">
    <source>
        <dbReference type="Pfam" id="PF22150"/>
    </source>
</evidence>
<dbReference type="Pfam" id="PF22150">
    <property type="entry name" value="Tt1218-like"/>
    <property type="match status" value="1"/>
</dbReference>
<evidence type="ECO:0000256" key="1">
    <source>
        <dbReference type="SAM" id="Phobius"/>
    </source>
</evidence>
<dbReference type="InterPro" id="IPR012902">
    <property type="entry name" value="N_methyl_site"/>
</dbReference>
<protein>
    <submittedName>
        <fullName evidence="3">Type IV pilus modification protein PilV</fullName>
    </submittedName>
</protein>
<proteinExistence type="predicted"/>
<accession>A0A6C0U5Z7</accession>
<dbReference type="InterPro" id="IPR013362">
    <property type="entry name" value="Pilus_4_PilV"/>
</dbReference>
<dbReference type="EMBL" id="CP048711">
    <property type="protein sequence ID" value="QIB66357.1"/>
    <property type="molecule type" value="Genomic_DNA"/>
</dbReference>
<dbReference type="KEGG" id="kim:G3T16_14055"/>
<keyword evidence="1" id="KW-0472">Membrane</keyword>
<name>A0A6C0U5Z7_9GAMM</name>
<dbReference type="AlphaFoldDB" id="A0A6C0U5Z7"/>
<dbReference type="NCBIfam" id="TIGR02532">
    <property type="entry name" value="IV_pilin_GFxxxE"/>
    <property type="match status" value="1"/>
</dbReference>
<keyword evidence="4" id="KW-1185">Reference proteome</keyword>
<gene>
    <name evidence="3" type="primary">pilV</name>
    <name evidence="3" type="ORF">G3T16_14055</name>
</gene>
<feature type="transmembrane region" description="Helical" evidence="1">
    <location>
        <begin position="12"/>
        <end position="35"/>
    </location>
</feature>
<keyword evidence="1" id="KW-0812">Transmembrane</keyword>
<reference evidence="3 4" key="1">
    <citation type="submission" date="2020-02" db="EMBL/GenBank/DDBJ databases">
        <title>Genome sequencing for Kineobactrum sp. M2.</title>
        <authorList>
            <person name="Park S.-J."/>
        </authorList>
    </citation>
    <scope>NUCLEOTIDE SEQUENCE [LARGE SCALE GENOMIC DNA]</scope>
    <source>
        <strain evidence="3 4">M2</strain>
    </source>
</reference>
<dbReference type="RefSeq" id="WP_163495791.1">
    <property type="nucleotide sequence ID" value="NZ_CP048711.1"/>
</dbReference>
<evidence type="ECO:0000313" key="4">
    <source>
        <dbReference type="Proteomes" id="UP000477680"/>
    </source>
</evidence>
<organism evidence="3 4">
    <name type="scientific">Kineobactrum salinum</name>
    <dbReference type="NCBI Taxonomy" id="2708301"/>
    <lineage>
        <taxon>Bacteria</taxon>
        <taxon>Pseudomonadati</taxon>
        <taxon>Pseudomonadota</taxon>
        <taxon>Gammaproteobacteria</taxon>
        <taxon>Cellvibrionales</taxon>
        <taxon>Halieaceae</taxon>
        <taxon>Kineobactrum</taxon>
    </lineage>
</organism>
<dbReference type="Proteomes" id="UP000477680">
    <property type="component" value="Chromosome"/>
</dbReference>
<dbReference type="InterPro" id="IPR054402">
    <property type="entry name" value="Tt1218-like_dom"/>
</dbReference>
<dbReference type="NCBIfam" id="TIGR02523">
    <property type="entry name" value="type_IV_pilV"/>
    <property type="match status" value="1"/>
</dbReference>
<sequence length="191" mass="19785">MNAVGVPVNARGITLIEVLITLLIVAIGLLGLAGLQVTTISSQFEAYQRAQAVLLLEDMANRIRVNAPAARAGNYPDGDSYGLGVDPENIPDCSIEATTQARDLCEWGNALAGVDVLRDSQGLGSIIGARGCIENLAGSADGEGVVRVSIAWQGSVPTVAPANLCGKDAFGADDRIRRVVSVDVVLAFLGL</sequence>
<feature type="domain" description="Type IV pilin Tt1218-like" evidence="2">
    <location>
        <begin position="34"/>
        <end position="69"/>
    </location>
</feature>
<evidence type="ECO:0000313" key="3">
    <source>
        <dbReference type="EMBL" id="QIB66357.1"/>
    </source>
</evidence>
<keyword evidence="1" id="KW-1133">Transmembrane helix</keyword>